<evidence type="ECO:0000256" key="3">
    <source>
        <dbReference type="ARBA" id="ARBA00022723"/>
    </source>
</evidence>
<sequence>MAAQTNPGGDTLIHDAPDLDSQPQGRDEAQGDQSEDSETRADPDAHTTVTDFLDFTEYLPSDMTRSLTLIGQLDQRYIDASHEIHDLTKRWGQLPTIPVNERPSPVKLRADISEQLNQALSSRTIAHAEAVRMSEHVDRHYNKAKALLAKLQTIMDNYPAEADIPKSPVMSRSPQATRNKGAAKVPGEEGQRRKPKIPKITVPGQVLAPYDIEYDTATDGSAESSEEEDDAVVGSTRRTPAPVSRIKLVTATEKKTPKTGSRPPRATPRTVAPTSAELQAHEAALQNPPPPNAVVGSADAPWLQLTDFELAKLRKRMKKNATWTPSETMVARELSALGRGPEEYREAKRKAEEEGKPFDPTIPTPLPTQDGSTGQQLPAGAISADSLAAEEVPTSNRGMKLNEAKRLKREALAKLAAEEAEETARSMTATAQLLLGSSQDTPSNRDAGRALSKAQSQSAARPVNKRKREAEADATSEAAEGDETPSARPLVKRTKTETPVPPPQIGRLPPASVTRETTATRRHPTPASSTGGGFTETPVPIPVPLKASGSSKSARAQQSPTPSIVSTTNQTRAASAAAAAAAAAKAPGKETPVPLPRSSDRRRSAVTPAAPSREAPSRDATKRETRGEAAKRNSEREEAPAVQPVRELPSRSSARAQNASATESETTTPPPGVEPATTRRPSSRGKALSQEPQPTLAAERPRRASTAHNTPAPEAHPPSRRAKRPAPGIVSTNSSGGSAAVGRRKAAPKKKKIRTTKKKGDTAAEVEFWEEVDDEGTPIDPEEPRYCLCNRVSFGEMIQCDNDSCRYEWFHLECVGLTEEDIPKRTTKWYCPDCRKMLNIGEKGEVSARGVKR</sequence>
<proteinExistence type="inferred from homology"/>
<feature type="region of interest" description="Disordered" evidence="10">
    <location>
        <begin position="216"/>
        <end position="274"/>
    </location>
</feature>
<dbReference type="GO" id="GO:0005634">
    <property type="term" value="C:nucleus"/>
    <property type="evidence" value="ECO:0007669"/>
    <property type="project" value="UniProtKB-SubCell"/>
</dbReference>
<feature type="region of interest" description="Disordered" evidence="10">
    <location>
        <begin position="333"/>
        <end position="758"/>
    </location>
</feature>
<dbReference type="GO" id="GO:0004402">
    <property type="term" value="F:histone acetyltransferase activity"/>
    <property type="evidence" value="ECO:0007669"/>
    <property type="project" value="TreeGrafter"/>
</dbReference>
<evidence type="ECO:0000256" key="10">
    <source>
        <dbReference type="SAM" id="MobiDB-lite"/>
    </source>
</evidence>
<dbReference type="EMBL" id="JAGIXG020000006">
    <property type="protein sequence ID" value="KAI6783869.1"/>
    <property type="molecule type" value="Genomic_DNA"/>
</dbReference>
<dbReference type="InterPro" id="IPR028651">
    <property type="entry name" value="ING_fam"/>
</dbReference>
<dbReference type="CDD" id="cd15505">
    <property type="entry name" value="PHD_ING"/>
    <property type="match status" value="1"/>
</dbReference>
<keyword evidence="4 9" id="KW-0863">Zinc-finger</keyword>
<gene>
    <name evidence="12" type="ORF">J7T54_001745</name>
</gene>
<evidence type="ECO:0000256" key="9">
    <source>
        <dbReference type="PROSITE-ProRule" id="PRU00146"/>
    </source>
</evidence>
<feature type="binding site" evidence="8">
    <location>
        <position position="834"/>
    </location>
    <ligand>
        <name>Zn(2+)</name>
        <dbReference type="ChEBI" id="CHEBI:29105"/>
        <label>2</label>
    </ligand>
</feature>
<feature type="compositionally biased region" description="Polar residues" evidence="10">
    <location>
        <begin position="548"/>
        <end position="572"/>
    </location>
</feature>
<dbReference type="GO" id="GO:0006355">
    <property type="term" value="P:regulation of DNA-templated transcription"/>
    <property type="evidence" value="ECO:0007669"/>
    <property type="project" value="TreeGrafter"/>
</dbReference>
<feature type="compositionally biased region" description="Polar residues" evidence="10">
    <location>
        <begin position="367"/>
        <end position="376"/>
    </location>
</feature>
<comment type="similarity">
    <text evidence="2">Belongs to the ING family.</text>
</comment>
<evidence type="ECO:0000256" key="5">
    <source>
        <dbReference type="ARBA" id="ARBA00022833"/>
    </source>
</evidence>
<dbReference type="OrthoDB" id="5411773at2759"/>
<dbReference type="PROSITE" id="PS01359">
    <property type="entry name" value="ZF_PHD_1"/>
    <property type="match status" value="1"/>
</dbReference>
<dbReference type="Gene3D" id="6.10.140.1740">
    <property type="match status" value="1"/>
</dbReference>
<keyword evidence="13" id="KW-1185">Reference proteome</keyword>
<feature type="compositionally biased region" description="Low complexity" evidence="10">
    <location>
        <begin position="261"/>
        <end position="274"/>
    </location>
</feature>
<dbReference type="Proteomes" id="UP001055219">
    <property type="component" value="Unassembled WGS sequence"/>
</dbReference>
<comment type="subcellular location">
    <subcellularLocation>
        <location evidence="1">Nucleus</location>
    </subcellularLocation>
</comment>
<keyword evidence="5 8" id="KW-0862">Zinc</keyword>
<feature type="compositionally biased region" description="Basic and acidic residues" evidence="10">
    <location>
        <begin position="615"/>
        <end position="639"/>
    </location>
</feature>
<evidence type="ECO:0000313" key="12">
    <source>
        <dbReference type="EMBL" id="KAI6783869.1"/>
    </source>
</evidence>
<keyword evidence="6" id="KW-0539">Nucleus</keyword>
<dbReference type="RefSeq" id="XP_051364725.1">
    <property type="nucleotide sequence ID" value="XM_051503774.1"/>
</dbReference>
<feature type="binding site" evidence="8">
    <location>
        <position position="814"/>
    </location>
    <ligand>
        <name>Zn(2+)</name>
        <dbReference type="ChEBI" id="CHEBI:29105"/>
        <label>1</label>
    </ligand>
</feature>
<feature type="binding site" evidence="8">
    <location>
        <position position="787"/>
    </location>
    <ligand>
        <name>Zn(2+)</name>
        <dbReference type="ChEBI" id="CHEBI:29105"/>
        <label>1</label>
    </ligand>
</feature>
<evidence type="ECO:0000259" key="11">
    <source>
        <dbReference type="PROSITE" id="PS50016"/>
    </source>
</evidence>
<feature type="binding site" evidence="8">
    <location>
        <position position="789"/>
    </location>
    <ligand>
        <name>Zn(2+)</name>
        <dbReference type="ChEBI" id="CHEBI:29105"/>
        <label>1</label>
    </ligand>
</feature>
<organism evidence="12 13">
    <name type="scientific">Emericellopsis cladophorae</name>
    <dbReference type="NCBI Taxonomy" id="2686198"/>
    <lineage>
        <taxon>Eukaryota</taxon>
        <taxon>Fungi</taxon>
        <taxon>Dikarya</taxon>
        <taxon>Ascomycota</taxon>
        <taxon>Pezizomycotina</taxon>
        <taxon>Sordariomycetes</taxon>
        <taxon>Hypocreomycetidae</taxon>
        <taxon>Hypocreales</taxon>
        <taxon>Bionectriaceae</taxon>
        <taxon>Emericellopsis</taxon>
    </lineage>
</organism>
<feature type="compositionally biased region" description="Polar residues" evidence="10">
    <location>
        <begin position="435"/>
        <end position="444"/>
    </location>
</feature>
<feature type="site" description="Histone H3K4me3 binding" evidence="7">
    <location>
        <position position="809"/>
    </location>
</feature>
<feature type="region of interest" description="Disordered" evidence="10">
    <location>
        <begin position="1"/>
        <end position="47"/>
    </location>
</feature>
<feature type="binding site" evidence="8">
    <location>
        <position position="831"/>
    </location>
    <ligand>
        <name>Zn(2+)</name>
        <dbReference type="ChEBI" id="CHEBI:29105"/>
        <label>2</label>
    </ligand>
</feature>
<dbReference type="InterPro" id="IPR019786">
    <property type="entry name" value="Zinc_finger_PHD-type_CS"/>
</dbReference>
<feature type="domain" description="PHD-type" evidence="11">
    <location>
        <begin position="784"/>
        <end position="837"/>
    </location>
</feature>
<feature type="compositionally biased region" description="Basic and acidic residues" evidence="10">
    <location>
        <begin position="340"/>
        <end position="357"/>
    </location>
</feature>
<evidence type="ECO:0000256" key="2">
    <source>
        <dbReference type="ARBA" id="ARBA00010210"/>
    </source>
</evidence>
<feature type="compositionally biased region" description="Basic residues" evidence="10">
    <location>
        <begin position="742"/>
        <end position="757"/>
    </location>
</feature>
<feature type="compositionally biased region" description="Low complexity" evidence="10">
    <location>
        <begin position="573"/>
        <end position="586"/>
    </location>
</feature>
<feature type="binding site" evidence="8">
    <location>
        <position position="811"/>
    </location>
    <ligand>
        <name>Zn(2+)</name>
        <dbReference type="ChEBI" id="CHEBI:29105"/>
        <label>1</label>
    </ligand>
</feature>
<evidence type="ECO:0000256" key="6">
    <source>
        <dbReference type="ARBA" id="ARBA00023242"/>
    </source>
</evidence>
<feature type="binding site" evidence="8">
    <location>
        <position position="805"/>
    </location>
    <ligand>
        <name>Zn(2+)</name>
        <dbReference type="ChEBI" id="CHEBI:29105"/>
        <label>2</label>
    </ligand>
</feature>
<evidence type="ECO:0000256" key="7">
    <source>
        <dbReference type="PIRSR" id="PIRSR628651-50"/>
    </source>
</evidence>
<feature type="site" description="Histone H3K4me3 binding" evidence="7">
    <location>
        <position position="801"/>
    </location>
</feature>
<dbReference type="InterPro" id="IPR019787">
    <property type="entry name" value="Znf_PHD-finger"/>
</dbReference>
<accession>A0A9P9Y6K6</accession>
<dbReference type="PROSITE" id="PS50016">
    <property type="entry name" value="ZF_PHD_2"/>
    <property type="match status" value="1"/>
</dbReference>
<protein>
    <submittedName>
        <fullName evidence="12">Inhibitor of growth protein-like protein</fullName>
    </submittedName>
</protein>
<feature type="compositionally biased region" description="Low complexity" evidence="10">
    <location>
        <begin position="650"/>
        <end position="667"/>
    </location>
</feature>
<name>A0A9P9Y6K6_9HYPO</name>
<reference evidence="12" key="1">
    <citation type="journal article" date="2021" name="J Fungi (Basel)">
        <title>Genomic and Metabolomic Analyses of the Marine Fungus Emericellopsis cladophorae: Insights into Saltwater Adaptability Mechanisms and Its Biosynthetic Potential.</title>
        <authorList>
            <person name="Goncalves M.F.M."/>
            <person name="Hilario S."/>
            <person name="Van de Peer Y."/>
            <person name="Esteves A.C."/>
            <person name="Alves A."/>
        </authorList>
    </citation>
    <scope>NUCLEOTIDE SEQUENCE</scope>
    <source>
        <strain evidence="12">MUM 19.33</strain>
    </source>
</reference>
<evidence type="ECO:0000256" key="1">
    <source>
        <dbReference type="ARBA" id="ARBA00004123"/>
    </source>
</evidence>
<dbReference type="GO" id="GO:0000123">
    <property type="term" value="C:histone acetyltransferase complex"/>
    <property type="evidence" value="ECO:0007669"/>
    <property type="project" value="TreeGrafter"/>
</dbReference>
<dbReference type="GO" id="GO:0008270">
    <property type="term" value="F:zinc ion binding"/>
    <property type="evidence" value="ECO:0007669"/>
    <property type="project" value="UniProtKB-KW"/>
</dbReference>
<feature type="region of interest" description="Disordered" evidence="10">
    <location>
        <begin position="165"/>
        <end position="197"/>
    </location>
</feature>
<dbReference type="InterPro" id="IPR013083">
    <property type="entry name" value="Znf_RING/FYVE/PHD"/>
</dbReference>
<reference evidence="12" key="2">
    <citation type="submission" date="2022-07" db="EMBL/GenBank/DDBJ databases">
        <authorList>
            <person name="Goncalves M.F.M."/>
            <person name="Hilario S."/>
            <person name="Van De Peer Y."/>
            <person name="Esteves A.C."/>
            <person name="Alves A."/>
        </authorList>
    </citation>
    <scope>NUCLEOTIDE SEQUENCE</scope>
    <source>
        <strain evidence="12">MUM 19.33</strain>
    </source>
</reference>
<evidence type="ECO:0000256" key="8">
    <source>
        <dbReference type="PIRSR" id="PIRSR628651-51"/>
    </source>
</evidence>
<keyword evidence="3 8" id="KW-0479">Metal-binding</keyword>
<comment type="caution">
    <text evidence="12">The sequence shown here is derived from an EMBL/GenBank/DDBJ whole genome shotgun (WGS) entry which is preliminary data.</text>
</comment>
<dbReference type="InterPro" id="IPR024610">
    <property type="entry name" value="ING_N_histone-binding"/>
</dbReference>
<feature type="binding site" evidence="8">
    <location>
        <position position="800"/>
    </location>
    <ligand>
        <name>Zn(2+)</name>
        <dbReference type="ChEBI" id="CHEBI:29105"/>
        <label>2</label>
    </ligand>
</feature>
<dbReference type="InterPro" id="IPR011011">
    <property type="entry name" value="Znf_FYVE_PHD"/>
</dbReference>
<dbReference type="SUPFAM" id="SSF57903">
    <property type="entry name" value="FYVE/PHD zinc finger"/>
    <property type="match status" value="1"/>
</dbReference>
<feature type="compositionally biased region" description="Basic and acidic residues" evidence="10">
    <location>
        <begin position="400"/>
        <end position="412"/>
    </location>
</feature>
<feature type="site" description="Histone H3K4me3 binding" evidence="7">
    <location>
        <position position="786"/>
    </location>
</feature>
<dbReference type="GeneID" id="75828262"/>
<evidence type="ECO:0000313" key="13">
    <source>
        <dbReference type="Proteomes" id="UP001055219"/>
    </source>
</evidence>
<dbReference type="InterPro" id="IPR001965">
    <property type="entry name" value="Znf_PHD"/>
</dbReference>
<evidence type="ECO:0000256" key="4">
    <source>
        <dbReference type="ARBA" id="ARBA00022771"/>
    </source>
</evidence>
<dbReference type="SMART" id="SM01408">
    <property type="entry name" value="ING"/>
    <property type="match status" value="1"/>
</dbReference>
<dbReference type="CDD" id="cd17017">
    <property type="entry name" value="ING_Yng1p"/>
    <property type="match status" value="1"/>
</dbReference>
<feature type="site" description="Histone H3K4me3 binding" evidence="7">
    <location>
        <position position="797"/>
    </location>
</feature>
<dbReference type="PANTHER" id="PTHR10333:SF94">
    <property type="entry name" value="FINGER DOMAIN PROTEIN, PUTATIVE (AFU_ORTHOLOGUE AFUA_3G11940)-RELATED"/>
    <property type="match status" value="1"/>
</dbReference>
<dbReference type="SMART" id="SM00249">
    <property type="entry name" value="PHD"/>
    <property type="match status" value="1"/>
</dbReference>
<dbReference type="PANTHER" id="PTHR10333">
    <property type="entry name" value="INHIBITOR OF GROWTH PROTEIN"/>
    <property type="match status" value="1"/>
</dbReference>
<dbReference type="Pfam" id="PF00628">
    <property type="entry name" value="PHD"/>
    <property type="match status" value="1"/>
</dbReference>
<dbReference type="AlphaFoldDB" id="A0A9P9Y6K6"/>
<dbReference type="Gene3D" id="3.30.40.10">
    <property type="entry name" value="Zinc/RING finger domain, C3HC4 (zinc finger)"/>
    <property type="match status" value="1"/>
</dbReference>